<reference evidence="3" key="1">
    <citation type="submission" date="2024-02" db="UniProtKB">
        <authorList>
            <consortium name="WormBaseParasite"/>
        </authorList>
    </citation>
    <scope>IDENTIFICATION</scope>
</reference>
<feature type="region of interest" description="Disordered" evidence="1">
    <location>
        <begin position="231"/>
        <end position="250"/>
    </location>
</feature>
<sequence length="250" mass="28879">MFFISTSSSLLDWSPYILKNYQKLHNVCYKQNAIAFKRLDTTRVSAHQFDRFATHLYLVTTKCRQKSSAQPLTRTTKRVELQQESSKMTGEDTWTTPKYTHNRPNESLRRAEHAIQPLLSVVVYGLCCIPHKKRSSAGAINQSVEPIQPIASKPAPHDILAATQSLTMEPITDKMQRGGNSDIIEVSREKLWPRKKSRYMIRILRAKAGDRNRLRIVTRPWRIFHRYVEEDEKPTKPMKRKSTGTEEIAG</sequence>
<dbReference type="WBParaSite" id="MBELARI_LOCUS5062">
    <property type="protein sequence ID" value="MBELARI_LOCUS5062"/>
    <property type="gene ID" value="MBELARI_LOCUS5062"/>
</dbReference>
<dbReference type="AlphaFoldDB" id="A0AAF3FGP6"/>
<name>A0AAF3FGP6_9BILA</name>
<organism evidence="2 3">
    <name type="scientific">Mesorhabditis belari</name>
    <dbReference type="NCBI Taxonomy" id="2138241"/>
    <lineage>
        <taxon>Eukaryota</taxon>
        <taxon>Metazoa</taxon>
        <taxon>Ecdysozoa</taxon>
        <taxon>Nematoda</taxon>
        <taxon>Chromadorea</taxon>
        <taxon>Rhabditida</taxon>
        <taxon>Rhabditina</taxon>
        <taxon>Rhabditomorpha</taxon>
        <taxon>Rhabditoidea</taxon>
        <taxon>Rhabditidae</taxon>
        <taxon>Mesorhabditinae</taxon>
        <taxon>Mesorhabditis</taxon>
    </lineage>
</organism>
<evidence type="ECO:0000256" key="1">
    <source>
        <dbReference type="SAM" id="MobiDB-lite"/>
    </source>
</evidence>
<keyword evidence="2" id="KW-1185">Reference proteome</keyword>
<protein>
    <submittedName>
        <fullName evidence="3">Uncharacterized protein</fullName>
    </submittedName>
</protein>
<accession>A0AAF3FGP6</accession>
<feature type="compositionally biased region" description="Polar residues" evidence="1">
    <location>
        <begin position="82"/>
        <end position="99"/>
    </location>
</feature>
<evidence type="ECO:0000313" key="2">
    <source>
        <dbReference type="Proteomes" id="UP000887575"/>
    </source>
</evidence>
<evidence type="ECO:0000313" key="3">
    <source>
        <dbReference type="WBParaSite" id="MBELARI_LOCUS5062"/>
    </source>
</evidence>
<proteinExistence type="predicted"/>
<dbReference type="Proteomes" id="UP000887575">
    <property type="component" value="Unassembled WGS sequence"/>
</dbReference>
<feature type="region of interest" description="Disordered" evidence="1">
    <location>
        <begin position="69"/>
        <end position="100"/>
    </location>
</feature>